<dbReference type="Pfam" id="PF00196">
    <property type="entry name" value="GerE"/>
    <property type="match status" value="1"/>
</dbReference>
<dbReference type="InterPro" id="IPR011990">
    <property type="entry name" value="TPR-like_helical_dom_sf"/>
</dbReference>
<name>N1WL63_9FLAO</name>
<evidence type="ECO:0000313" key="3">
    <source>
        <dbReference type="EMBL" id="EMY81026.1"/>
    </source>
</evidence>
<dbReference type="AlphaFoldDB" id="N1WL63"/>
<feature type="domain" description="HTH luxR-type" evidence="2">
    <location>
        <begin position="599"/>
        <end position="656"/>
    </location>
</feature>
<dbReference type="eggNOG" id="COG1595">
    <property type="taxonomic scope" value="Bacteria"/>
</dbReference>
<dbReference type="RefSeq" id="WP_003440084.1">
    <property type="nucleotide sequence ID" value="NZ_APLF01000008.1"/>
</dbReference>
<dbReference type="InterPro" id="IPR036388">
    <property type="entry name" value="WH-like_DNA-bd_sf"/>
</dbReference>
<dbReference type="SUPFAM" id="SSF46894">
    <property type="entry name" value="C-terminal effector domain of the bipartite response regulators"/>
    <property type="match status" value="1"/>
</dbReference>
<dbReference type="Gene3D" id="1.10.10.10">
    <property type="entry name" value="Winged helix-like DNA-binding domain superfamily/Winged helix DNA-binding domain"/>
    <property type="match status" value="1"/>
</dbReference>
<keyword evidence="4" id="KW-1185">Reference proteome</keyword>
<dbReference type="SUPFAM" id="SSF48452">
    <property type="entry name" value="TPR-like"/>
    <property type="match status" value="1"/>
</dbReference>
<proteinExistence type="predicted"/>
<dbReference type="Gene3D" id="1.25.40.10">
    <property type="entry name" value="Tetratricopeptide repeat domain"/>
    <property type="match status" value="1"/>
</dbReference>
<dbReference type="GO" id="GO:0006355">
    <property type="term" value="P:regulation of DNA-templated transcription"/>
    <property type="evidence" value="ECO:0007669"/>
    <property type="project" value="InterPro"/>
</dbReference>
<comment type="caution">
    <text evidence="3">The sequence shown here is derived from an EMBL/GenBank/DDBJ whole genome shotgun (WGS) entry which is preliminary data.</text>
</comment>
<dbReference type="Proteomes" id="UP000012317">
    <property type="component" value="Unassembled WGS sequence"/>
</dbReference>
<evidence type="ECO:0000259" key="2">
    <source>
        <dbReference type="SMART" id="SM00421"/>
    </source>
</evidence>
<dbReference type="STRING" id="1189619.pgond44_08457"/>
<evidence type="ECO:0000256" key="1">
    <source>
        <dbReference type="SAM" id="Coils"/>
    </source>
</evidence>
<protein>
    <recommendedName>
        <fullName evidence="2">HTH luxR-type domain-containing protein</fullName>
    </recommendedName>
</protein>
<dbReference type="GO" id="GO:0003677">
    <property type="term" value="F:DNA binding"/>
    <property type="evidence" value="ECO:0007669"/>
    <property type="project" value="InterPro"/>
</dbReference>
<reference evidence="3 4" key="1">
    <citation type="journal article" date="2014" name="Genome Biol. Evol.">
        <title>Extensive gene acquisition in the extremely psychrophilic bacterial species Psychroflexus torquis and the link to sea-ice ecosystem specialism.</title>
        <authorList>
            <person name="Feng S."/>
            <person name="Powell S.M."/>
            <person name="Wilson R."/>
            <person name="Bowman J.P."/>
        </authorList>
    </citation>
    <scope>NUCLEOTIDE SEQUENCE [LARGE SCALE GENOMIC DNA]</scope>
    <source>
        <strain evidence="3 4">ACAM 44</strain>
    </source>
</reference>
<organism evidence="3 4">
    <name type="scientific">Psychroflexus gondwanensis ACAM 44</name>
    <dbReference type="NCBI Taxonomy" id="1189619"/>
    <lineage>
        <taxon>Bacteria</taxon>
        <taxon>Pseudomonadati</taxon>
        <taxon>Bacteroidota</taxon>
        <taxon>Flavobacteriia</taxon>
        <taxon>Flavobacteriales</taxon>
        <taxon>Flavobacteriaceae</taxon>
        <taxon>Psychroflexus</taxon>
    </lineage>
</organism>
<gene>
    <name evidence="3" type="ORF">pgond44_08457</name>
</gene>
<dbReference type="InterPro" id="IPR016032">
    <property type="entry name" value="Sig_transdc_resp-reg_C-effctor"/>
</dbReference>
<feature type="coiled-coil region" evidence="1">
    <location>
        <begin position="517"/>
        <end position="544"/>
    </location>
</feature>
<dbReference type="InterPro" id="IPR000792">
    <property type="entry name" value="Tscrpt_reg_LuxR_C"/>
</dbReference>
<keyword evidence="1" id="KW-0175">Coiled coil</keyword>
<dbReference type="EMBL" id="APLF01000008">
    <property type="protein sequence ID" value="EMY81026.1"/>
    <property type="molecule type" value="Genomic_DNA"/>
</dbReference>
<accession>N1WL63</accession>
<evidence type="ECO:0000313" key="4">
    <source>
        <dbReference type="Proteomes" id="UP000012317"/>
    </source>
</evidence>
<dbReference type="SMART" id="SM00421">
    <property type="entry name" value="HTH_LUXR"/>
    <property type="match status" value="1"/>
</dbReference>
<sequence length="663" mass="77602">MKYILVCFLIYSSYAYTYPDCSAALSIHEYKKLTTENQYRTVHPYLQKAFCNLENREKYTKLFLDLFEEKSKISSRLDHLSYLLYQSNMKTNGTSFFEFLGELLNQIELKDKDIAKGIHFTNLKFTYLRYNSGVKEACNFLDDQTRFFGKTLPNTIKSYNFFLKRSKCADSHNDYNSSIFYLMQALKVAQNLDYPKNRLKTGHVLKSLSSSYYTLKDYENSEIYADSAIGIFLPEFKHKIGLAVSYEFKALTHYQLQKEAETAMEYFQKAQSIYKKADNSSRYHFVERLKAKVHLEKNPQLATESLINSINYFYTNKRKIHHAPGLLLAHSIMQRYQLQNLKSENGTAFSHVQVIDSLTGLLAVENLKNKLKINSALVDYYSRLPNNDSVLKYSLMQNNYQKISNQLSIEEKQANVDLYLTNYDKKQKLATLNIINEEHSYQIKLLSTSICFVLISLMSYYIYKRKQKQVLITKLQLKETHYHKLLTEHRLKENLMRSKEKDEDILKLAYDNEVKRKQVLQLQLKQKQLEVEAAKLEKQSSEKLLGEVLSALKDKNVNDASHLIKKLQTNEVITKFNNSLKGLLESISPHFMSALEEITPNLTEQDILYCVLLRQKYNTKEISTYLNISPKSVNQHKYRLKKKLFIAKEQTLNEFISNIDKTI</sequence>